<evidence type="ECO:0008006" key="3">
    <source>
        <dbReference type="Google" id="ProtNLM"/>
    </source>
</evidence>
<dbReference type="EMBL" id="JAASQP010000001">
    <property type="protein sequence ID" value="NIJ25126.1"/>
    <property type="molecule type" value="Genomic_DNA"/>
</dbReference>
<protein>
    <recommendedName>
        <fullName evidence="3">Tetratricopeptide repeat protein</fullName>
    </recommendedName>
</protein>
<dbReference type="RefSeq" id="WP_140047587.1">
    <property type="nucleotide sequence ID" value="NZ_BAAAEV010000001.1"/>
</dbReference>
<evidence type="ECO:0000313" key="2">
    <source>
        <dbReference type="Proteomes" id="UP000788153"/>
    </source>
</evidence>
<proteinExistence type="predicted"/>
<keyword evidence="2" id="KW-1185">Reference proteome</keyword>
<reference evidence="1 2" key="1">
    <citation type="submission" date="2020-03" db="EMBL/GenBank/DDBJ databases">
        <title>Genomic Encyclopedia of Type Strains, Phase IV (KMG-IV): sequencing the most valuable type-strain genomes for metagenomic binning, comparative biology and taxonomic classification.</title>
        <authorList>
            <person name="Goeker M."/>
        </authorList>
    </citation>
    <scope>NUCLEOTIDE SEQUENCE [LARGE SCALE GENOMIC DNA]</scope>
    <source>
        <strain evidence="1 2">DSM 22753</strain>
    </source>
</reference>
<comment type="caution">
    <text evidence="1">The sequence shown here is derived from an EMBL/GenBank/DDBJ whole genome shotgun (WGS) entry which is preliminary data.</text>
</comment>
<organism evidence="1 2">
    <name type="scientific">Sphingomonas japonica</name>
    <dbReference type="NCBI Taxonomy" id="511662"/>
    <lineage>
        <taxon>Bacteria</taxon>
        <taxon>Pseudomonadati</taxon>
        <taxon>Pseudomonadota</taxon>
        <taxon>Alphaproteobacteria</taxon>
        <taxon>Sphingomonadales</taxon>
        <taxon>Sphingomonadaceae</taxon>
        <taxon>Sphingomonas</taxon>
    </lineage>
</organism>
<gene>
    <name evidence="1" type="ORF">FHT01_002668</name>
</gene>
<sequence>MTLTRSLVCGLAVIPLALLGLINAQQRGVDLGLEREAAEFGGEDAYALAVRAVEIGELPTAKRHLKDYVTSSPMDARGLSLVGGLAAQAQNALGTDAAFRAAALLGWRDVPTQLYWFSTALAANDVTTAAQRLDALLRTSTSTQLTEPLLATLEAIPAGREAVTARLALNPDWAASYVQSVSTLQNEQATARMDVIRRAHNAGLTVACEDIGYTVNALARKQSLDMAFALWSIGCANGQARANTLRNADFEEPLPQAARAESPFDWALSSSGSMQVSIEPISGRSGNVLQIRSSGTISEPSASQIVRLAPGNYEVTWQSSAPKTPDEMMRPVVRCLETGYSIATEKIEDRAVRVAIPENCDWQSFAIVPPTRISAAAAPWWIDQIRIRPLG</sequence>
<accession>A0ABX0U3G8</accession>
<dbReference type="Proteomes" id="UP000788153">
    <property type="component" value="Unassembled WGS sequence"/>
</dbReference>
<name>A0ABX0U3G8_9SPHN</name>
<evidence type="ECO:0000313" key="1">
    <source>
        <dbReference type="EMBL" id="NIJ25126.1"/>
    </source>
</evidence>